<accession>A0AAD7HR42</accession>
<organism evidence="2 3">
    <name type="scientific">Mycena metata</name>
    <dbReference type="NCBI Taxonomy" id="1033252"/>
    <lineage>
        <taxon>Eukaryota</taxon>
        <taxon>Fungi</taxon>
        <taxon>Dikarya</taxon>
        <taxon>Basidiomycota</taxon>
        <taxon>Agaricomycotina</taxon>
        <taxon>Agaricomycetes</taxon>
        <taxon>Agaricomycetidae</taxon>
        <taxon>Agaricales</taxon>
        <taxon>Marasmiineae</taxon>
        <taxon>Mycenaceae</taxon>
        <taxon>Mycena</taxon>
    </lineage>
</organism>
<evidence type="ECO:0000256" key="1">
    <source>
        <dbReference type="SAM" id="MobiDB-lite"/>
    </source>
</evidence>
<evidence type="ECO:0000313" key="3">
    <source>
        <dbReference type="Proteomes" id="UP001215598"/>
    </source>
</evidence>
<keyword evidence="3" id="KW-1185">Reference proteome</keyword>
<feature type="region of interest" description="Disordered" evidence="1">
    <location>
        <begin position="184"/>
        <end position="227"/>
    </location>
</feature>
<name>A0AAD7HR42_9AGAR</name>
<evidence type="ECO:0000313" key="2">
    <source>
        <dbReference type="EMBL" id="KAJ7726376.1"/>
    </source>
</evidence>
<proteinExistence type="predicted"/>
<reference evidence="2" key="1">
    <citation type="submission" date="2023-03" db="EMBL/GenBank/DDBJ databases">
        <title>Massive genome expansion in bonnet fungi (Mycena s.s.) driven by repeated elements and novel gene families across ecological guilds.</title>
        <authorList>
            <consortium name="Lawrence Berkeley National Laboratory"/>
            <person name="Harder C.B."/>
            <person name="Miyauchi S."/>
            <person name="Viragh M."/>
            <person name="Kuo A."/>
            <person name="Thoen E."/>
            <person name="Andreopoulos B."/>
            <person name="Lu D."/>
            <person name="Skrede I."/>
            <person name="Drula E."/>
            <person name="Henrissat B."/>
            <person name="Morin E."/>
            <person name="Kohler A."/>
            <person name="Barry K."/>
            <person name="LaButti K."/>
            <person name="Morin E."/>
            <person name="Salamov A."/>
            <person name="Lipzen A."/>
            <person name="Mereny Z."/>
            <person name="Hegedus B."/>
            <person name="Baldrian P."/>
            <person name="Stursova M."/>
            <person name="Weitz H."/>
            <person name="Taylor A."/>
            <person name="Grigoriev I.V."/>
            <person name="Nagy L.G."/>
            <person name="Martin F."/>
            <person name="Kauserud H."/>
        </authorList>
    </citation>
    <scope>NUCLEOTIDE SEQUENCE</scope>
    <source>
        <strain evidence="2">CBHHK182m</strain>
    </source>
</reference>
<protein>
    <submittedName>
        <fullName evidence="2">Uncharacterized protein</fullName>
    </submittedName>
</protein>
<comment type="caution">
    <text evidence="2">The sequence shown here is derived from an EMBL/GenBank/DDBJ whole genome shotgun (WGS) entry which is preliminary data.</text>
</comment>
<dbReference type="Proteomes" id="UP001215598">
    <property type="component" value="Unassembled WGS sequence"/>
</dbReference>
<sequence>MTTGMTSDRDFLYIQAFVRWCFFTTHTLKHICSVLAGQNAYLFTTPNRNFLTNLNESRLFHDFQCLLKLRVVPEWPLPCGRHPRNNLRPLFSNGRPRSTWSPTPSQLRLALSSLYPPPSHPRMCAWGQRVYSPGEDNFSSVKSPSINVPISFVPLGAPVSVEKKPSRLVRVGFRPKELDKALFTYPRSPYPSAPTSSKNKENPEISRVARTRSLDSPRSRRAVKRPASLNVRVGRPATPRISSTPLANKFLSPVPESPATVTIASTRLDKEFWDSVSLQDPDKEIIRPSVLETHEGSTPISAVPRFIFSTKDGLLWSPGLPSKEPSSVAEIRIPADWTASEFPKSDRWTVTSPKEHVLDYPSIECVLSVDATTTSYPPPVLNQESFGVVN</sequence>
<dbReference type="AlphaFoldDB" id="A0AAD7HR42"/>
<dbReference type="EMBL" id="JARKIB010000187">
    <property type="protein sequence ID" value="KAJ7726376.1"/>
    <property type="molecule type" value="Genomic_DNA"/>
</dbReference>
<gene>
    <name evidence="2" type="ORF">B0H16DRAFT_268108</name>
</gene>